<evidence type="ECO:0000313" key="2">
    <source>
        <dbReference type="Proteomes" id="UP001230426"/>
    </source>
</evidence>
<dbReference type="RefSeq" id="WP_306861451.1">
    <property type="nucleotide sequence ID" value="NZ_JAUSRB010000002.1"/>
</dbReference>
<reference evidence="1 2" key="1">
    <citation type="submission" date="2023-07" db="EMBL/GenBank/DDBJ databases">
        <title>Sequencing the genomes of 1000 actinobacteria strains.</title>
        <authorList>
            <person name="Klenk H.-P."/>
        </authorList>
    </citation>
    <scope>NUCLEOTIDE SEQUENCE [LARGE SCALE GENOMIC DNA]</scope>
    <source>
        <strain evidence="1 2">DSM 44109</strain>
    </source>
</reference>
<proteinExistence type="predicted"/>
<evidence type="ECO:0000313" key="1">
    <source>
        <dbReference type="EMBL" id="MDP9864041.1"/>
    </source>
</evidence>
<dbReference type="Proteomes" id="UP001230426">
    <property type="component" value="Unassembled WGS sequence"/>
</dbReference>
<dbReference type="EMBL" id="JAUSRB010000002">
    <property type="protein sequence ID" value="MDP9864041.1"/>
    <property type="molecule type" value="Genomic_DNA"/>
</dbReference>
<keyword evidence="2" id="KW-1185">Reference proteome</keyword>
<organism evidence="1 2">
    <name type="scientific">Streptosporangium brasiliense</name>
    <dbReference type="NCBI Taxonomy" id="47480"/>
    <lineage>
        <taxon>Bacteria</taxon>
        <taxon>Bacillati</taxon>
        <taxon>Actinomycetota</taxon>
        <taxon>Actinomycetes</taxon>
        <taxon>Streptosporangiales</taxon>
        <taxon>Streptosporangiaceae</taxon>
        <taxon>Streptosporangium</taxon>
    </lineage>
</organism>
<gene>
    <name evidence="1" type="ORF">J2S55_003307</name>
</gene>
<comment type="caution">
    <text evidence="1">The sequence shown here is derived from an EMBL/GenBank/DDBJ whole genome shotgun (WGS) entry which is preliminary data.</text>
</comment>
<name>A0ABT9R477_9ACTN</name>
<accession>A0ABT9R477</accession>
<protein>
    <submittedName>
        <fullName evidence="1">Uncharacterized protein</fullName>
    </submittedName>
</protein>
<sequence>MLSTYQEIRDRIYELARRHGLRVDWVETTRSVRLLHLLDTDQIVIARATVPVRGVTLEALAHLATDLERVFGRDWME</sequence>